<evidence type="ECO:0000313" key="9">
    <source>
        <dbReference type="EMBL" id="QKO30776.1"/>
    </source>
</evidence>
<keyword evidence="3 7" id="KW-0489">Methyltransferase</keyword>
<evidence type="ECO:0000256" key="5">
    <source>
        <dbReference type="ARBA" id="ARBA00022691"/>
    </source>
</evidence>
<dbReference type="EMBL" id="CP046051">
    <property type="protein sequence ID" value="QKN24156.1"/>
    <property type="molecule type" value="Genomic_DNA"/>
</dbReference>
<comment type="subunit">
    <text evidence="7">Homodimer.</text>
</comment>
<dbReference type="Pfam" id="PF02590">
    <property type="entry name" value="SPOUT_MTase"/>
    <property type="match status" value="1"/>
</dbReference>
<evidence type="ECO:0000256" key="4">
    <source>
        <dbReference type="ARBA" id="ARBA00022679"/>
    </source>
</evidence>
<reference evidence="10 11" key="1">
    <citation type="submission" date="2019-11" db="EMBL/GenBank/DDBJ databases">
        <authorList>
            <person name="Ren C."/>
            <person name="Wang H."/>
            <person name="Xu Y."/>
        </authorList>
    </citation>
    <scope>NUCLEOTIDE SEQUENCE [LARGE SCALE GENOMIC DNA]</scope>
    <source>
        <strain evidence="11">JNU-WLY1368</strain>
        <strain evidence="8 10">LBM 19010</strain>
    </source>
</reference>
<protein>
    <recommendedName>
        <fullName evidence="7">Ribosomal RNA large subunit methyltransferase H</fullName>
        <ecNumber evidence="7">2.1.1.177</ecNumber>
    </recommendedName>
    <alternativeName>
        <fullName evidence="7">23S rRNA (pseudouridine1915-N3)-methyltransferase</fullName>
    </alternativeName>
    <alternativeName>
        <fullName evidence="7">23S rRNA m3Psi1915 methyltransferase</fullName>
    </alternativeName>
    <alternativeName>
        <fullName evidence="7">rRNA (pseudouridine-N3-)-methyltransferase RlmH</fullName>
    </alternativeName>
</protein>
<keyword evidence="4 7" id="KW-0808">Transferase</keyword>
<dbReference type="EC" id="2.1.1.177" evidence="7"/>
<organism evidence="8 10">
    <name type="scientific">Caproicibacterium lactatifermentans</name>
    <dbReference type="NCBI Taxonomy" id="2666138"/>
    <lineage>
        <taxon>Bacteria</taxon>
        <taxon>Bacillati</taxon>
        <taxon>Bacillota</taxon>
        <taxon>Clostridia</taxon>
        <taxon>Eubacteriales</taxon>
        <taxon>Oscillospiraceae</taxon>
        <taxon>Caproicibacterium</taxon>
    </lineage>
</organism>
<evidence type="ECO:0000313" key="8">
    <source>
        <dbReference type="EMBL" id="QKN24156.1"/>
    </source>
</evidence>
<dbReference type="RefSeq" id="WP_086035516.1">
    <property type="nucleotide sequence ID" value="NZ_CP046051.1"/>
</dbReference>
<dbReference type="Proteomes" id="UP000509623">
    <property type="component" value="Chromosome"/>
</dbReference>
<comment type="similarity">
    <text evidence="6 7">Belongs to the RNA methyltransferase RlmH family.</text>
</comment>
<dbReference type="GO" id="GO:0005737">
    <property type="term" value="C:cytoplasm"/>
    <property type="evidence" value="ECO:0007669"/>
    <property type="project" value="UniProtKB-SubCell"/>
</dbReference>
<evidence type="ECO:0000256" key="7">
    <source>
        <dbReference type="HAMAP-Rule" id="MF_00658"/>
    </source>
</evidence>
<dbReference type="AlphaFoldDB" id="A0A859DR41"/>
<reference evidence="9" key="2">
    <citation type="journal article" date="2021" name="Appl. Environ. Microbiol.">
        <title>Adaptability of a Caproate-Producing Bacterium Contributes to Its Dominance in an Anaerobic Fermentation System.</title>
        <authorList>
            <person name="Wang H."/>
            <person name="Gu Y."/>
            <person name="Zhou W."/>
            <person name="Zhao D."/>
            <person name="Qiao Z."/>
            <person name="Zheng J."/>
            <person name="Gao J."/>
            <person name="Chen X."/>
            <person name="Ren C."/>
            <person name="Xu Y."/>
        </authorList>
    </citation>
    <scope>NUCLEOTIDE SEQUENCE</scope>
    <source>
        <strain evidence="9">JNU-WLY1368</strain>
    </source>
</reference>
<dbReference type="PIRSF" id="PIRSF004505">
    <property type="entry name" value="MT_bac"/>
    <property type="match status" value="1"/>
</dbReference>
<feature type="binding site" evidence="7">
    <location>
        <position position="108"/>
    </location>
    <ligand>
        <name>S-adenosyl-L-methionine</name>
        <dbReference type="ChEBI" id="CHEBI:59789"/>
    </ligand>
</feature>
<dbReference type="CDD" id="cd18081">
    <property type="entry name" value="RlmH-like"/>
    <property type="match status" value="1"/>
</dbReference>
<evidence type="ECO:0000256" key="6">
    <source>
        <dbReference type="ARBA" id="ARBA00038303"/>
    </source>
</evidence>
<dbReference type="Proteomes" id="UP000501316">
    <property type="component" value="Chromosome"/>
</dbReference>
<evidence type="ECO:0000313" key="11">
    <source>
        <dbReference type="Proteomes" id="UP000509623"/>
    </source>
</evidence>
<keyword evidence="1 7" id="KW-0963">Cytoplasm</keyword>
<dbReference type="PANTHER" id="PTHR33603">
    <property type="entry name" value="METHYLTRANSFERASE"/>
    <property type="match status" value="1"/>
</dbReference>
<dbReference type="KEGG" id="clf:GJQ69_06470"/>
<gene>
    <name evidence="7" type="primary">rlmH</name>
    <name evidence="8" type="ORF">GJQ69_06470</name>
    <name evidence="9" type="ORF">GKP14_07055</name>
</gene>
<accession>A0A859DR41</accession>
<keyword evidence="11" id="KW-1185">Reference proteome</keyword>
<dbReference type="InterPro" id="IPR029028">
    <property type="entry name" value="Alpha/beta_knot_MTases"/>
</dbReference>
<evidence type="ECO:0000313" key="10">
    <source>
        <dbReference type="Proteomes" id="UP000501316"/>
    </source>
</evidence>
<comment type="catalytic activity">
    <reaction evidence="7">
        <text>pseudouridine(1915) in 23S rRNA + S-adenosyl-L-methionine = N(3)-methylpseudouridine(1915) in 23S rRNA + S-adenosyl-L-homocysteine + H(+)</text>
        <dbReference type="Rhea" id="RHEA:42752"/>
        <dbReference type="Rhea" id="RHEA-COMP:10221"/>
        <dbReference type="Rhea" id="RHEA-COMP:10222"/>
        <dbReference type="ChEBI" id="CHEBI:15378"/>
        <dbReference type="ChEBI" id="CHEBI:57856"/>
        <dbReference type="ChEBI" id="CHEBI:59789"/>
        <dbReference type="ChEBI" id="CHEBI:65314"/>
        <dbReference type="ChEBI" id="CHEBI:74486"/>
        <dbReference type="EC" id="2.1.1.177"/>
    </reaction>
</comment>
<dbReference type="HAMAP" id="MF_00658">
    <property type="entry name" value="23SrRNA_methyltr_H"/>
    <property type="match status" value="1"/>
</dbReference>
<comment type="function">
    <text evidence="7">Specifically methylates the pseudouridine at position 1915 (m3Psi1915) in 23S rRNA.</text>
</comment>
<dbReference type="GO" id="GO:0070038">
    <property type="term" value="F:rRNA (pseudouridine-N3-)-methyltransferase activity"/>
    <property type="evidence" value="ECO:0007669"/>
    <property type="project" value="UniProtKB-UniRule"/>
</dbReference>
<keyword evidence="2 7" id="KW-0698">rRNA processing</keyword>
<evidence type="ECO:0000256" key="1">
    <source>
        <dbReference type="ARBA" id="ARBA00022490"/>
    </source>
</evidence>
<feature type="binding site" evidence="7">
    <location>
        <begin position="127"/>
        <end position="132"/>
    </location>
    <ligand>
        <name>S-adenosyl-L-methionine</name>
        <dbReference type="ChEBI" id="CHEBI:59789"/>
    </ligand>
</feature>
<feature type="binding site" evidence="7">
    <location>
        <position position="76"/>
    </location>
    <ligand>
        <name>S-adenosyl-L-methionine</name>
        <dbReference type="ChEBI" id="CHEBI:59789"/>
    </ligand>
</feature>
<evidence type="ECO:0000256" key="3">
    <source>
        <dbReference type="ARBA" id="ARBA00022603"/>
    </source>
</evidence>
<proteinExistence type="inferred from homology"/>
<comment type="subcellular location">
    <subcellularLocation>
        <location evidence="7">Cytoplasm</location>
    </subcellularLocation>
</comment>
<evidence type="ECO:0000256" key="2">
    <source>
        <dbReference type="ARBA" id="ARBA00022552"/>
    </source>
</evidence>
<dbReference type="EMBL" id="CP046161">
    <property type="protein sequence ID" value="QKO30776.1"/>
    <property type="molecule type" value="Genomic_DNA"/>
</dbReference>
<dbReference type="SUPFAM" id="SSF75217">
    <property type="entry name" value="alpha/beta knot"/>
    <property type="match status" value="1"/>
</dbReference>
<reference evidence="9" key="3">
    <citation type="journal article" date="2022" name="Int. J. Syst. Evol. Microbiol.">
        <title>Caproicibacterium lactatifermentans sp. nov., isolated from pit clay used for the production of Chinese strong aroma-type liquor.</title>
        <authorList>
            <person name="Wang H."/>
            <person name="Gu Y."/>
            <person name="Zhao D."/>
            <person name="Qiao Z."/>
            <person name="Zheng J."/>
            <person name="Gao J."/>
            <person name="Ren C."/>
            <person name="Xu Y."/>
        </authorList>
    </citation>
    <scope>NUCLEOTIDE SEQUENCE</scope>
    <source>
        <strain evidence="9">JNU-WLY1368</strain>
    </source>
</reference>
<dbReference type="PANTHER" id="PTHR33603:SF1">
    <property type="entry name" value="RIBOSOMAL RNA LARGE SUBUNIT METHYLTRANSFERASE H"/>
    <property type="match status" value="1"/>
</dbReference>
<dbReference type="InterPro" id="IPR029026">
    <property type="entry name" value="tRNA_m1G_MTases_N"/>
</dbReference>
<sequence>MQKVQIVCVGGLKEAYWRQACAEYEKRLRPFAQFRIVELSESRLPENPSPAQIEAALQKEGKQILAACGSGVIVPLCIEGKEMDSPSLAAYLQKAGVRGAGRISFVIGSSYGLVQEVKQAGQMRLSMSPMTFPHQLTRVMLCEQIYRAYEILNHGKYHK</sequence>
<dbReference type="InterPro" id="IPR003742">
    <property type="entry name" value="RlmH-like"/>
</dbReference>
<keyword evidence="5 7" id="KW-0949">S-adenosyl-L-methionine</keyword>
<dbReference type="Gene3D" id="3.40.1280.10">
    <property type="match status" value="1"/>
</dbReference>
<name>A0A859DR41_9FIRM</name>